<dbReference type="EMBL" id="GGFJ01011787">
    <property type="protein sequence ID" value="MBW60928.1"/>
    <property type="molecule type" value="Transcribed_RNA"/>
</dbReference>
<reference evidence="1" key="1">
    <citation type="submission" date="2018-01" db="EMBL/GenBank/DDBJ databases">
        <title>An insight into the sialome of Amazonian anophelines.</title>
        <authorList>
            <person name="Ribeiro J.M."/>
            <person name="Scarpassa V."/>
            <person name="Calvo E."/>
        </authorList>
    </citation>
    <scope>NUCLEOTIDE SEQUENCE</scope>
    <source>
        <tissue evidence="1">Salivary glands</tissue>
    </source>
</reference>
<proteinExistence type="predicted"/>
<organism evidence="1">
    <name type="scientific">Anopheles marajoara</name>
    <dbReference type="NCBI Taxonomy" id="58244"/>
    <lineage>
        <taxon>Eukaryota</taxon>
        <taxon>Metazoa</taxon>
        <taxon>Ecdysozoa</taxon>
        <taxon>Arthropoda</taxon>
        <taxon>Hexapoda</taxon>
        <taxon>Insecta</taxon>
        <taxon>Pterygota</taxon>
        <taxon>Neoptera</taxon>
        <taxon>Endopterygota</taxon>
        <taxon>Diptera</taxon>
        <taxon>Nematocera</taxon>
        <taxon>Culicoidea</taxon>
        <taxon>Culicidae</taxon>
        <taxon>Anophelinae</taxon>
        <taxon>Anopheles</taxon>
    </lineage>
</organism>
<dbReference type="AlphaFoldDB" id="A0A2M4C7I7"/>
<sequence length="143" mass="16534">MISIRLPARLKNQLCSSLSSSVFLTTTRATQSTLIRCLAAADRRLTRGQQLLVERDRLFACRLFLFSPEWKAARFLHDRRCVDEQIGRRTLVRPEHVQLPEALGFDHLLLPRYRHRAGVELGVEVLIRRVQINALHRGELLDV</sequence>
<protein>
    <submittedName>
        <fullName evidence="1">Putative secreted protein</fullName>
    </submittedName>
</protein>
<name>A0A2M4C7I7_9DIPT</name>
<evidence type="ECO:0000313" key="1">
    <source>
        <dbReference type="EMBL" id="MBW60928.1"/>
    </source>
</evidence>
<accession>A0A2M4C7I7</accession>